<dbReference type="InterPro" id="IPR037401">
    <property type="entry name" value="SnoaL-like"/>
</dbReference>
<dbReference type="Gene3D" id="3.10.450.50">
    <property type="match status" value="1"/>
</dbReference>
<sequence length="146" mass="16752">MLSLQEMSDRLEIQDLIARYAHAIDDQDWDALDRVFTPDAVIDYSELGGAKGNRAETKAYLAQAMPNFSAFQHLSTTTRLDIDGDTAKARTILFNPMVMPHEGKQQVFFIGLWYCDELVRTPDGWRITHRREQKCWSFNAPEGMLP</sequence>
<dbReference type="OrthoDB" id="2860904at2"/>
<dbReference type="AlphaFoldDB" id="A0A1T5DZ06"/>
<dbReference type="CDD" id="cd00531">
    <property type="entry name" value="NTF2_like"/>
    <property type="match status" value="1"/>
</dbReference>
<gene>
    <name evidence="2" type="ORF">SAMN06295920_10636</name>
</gene>
<dbReference type="Pfam" id="PF13577">
    <property type="entry name" value="SnoaL_4"/>
    <property type="match status" value="1"/>
</dbReference>
<accession>A0A1T5DZ06</accession>
<proteinExistence type="predicted"/>
<name>A0A1T5DZ06_9SPHN</name>
<evidence type="ECO:0000313" key="3">
    <source>
        <dbReference type="Proteomes" id="UP000189818"/>
    </source>
</evidence>
<dbReference type="InterPro" id="IPR032710">
    <property type="entry name" value="NTF2-like_dom_sf"/>
</dbReference>
<evidence type="ECO:0000259" key="1">
    <source>
        <dbReference type="Pfam" id="PF13577"/>
    </source>
</evidence>
<dbReference type="Proteomes" id="UP000189818">
    <property type="component" value="Unassembled WGS sequence"/>
</dbReference>
<dbReference type="RefSeq" id="WP_079648807.1">
    <property type="nucleotide sequence ID" value="NZ_FUYM01000006.1"/>
</dbReference>
<reference evidence="3" key="1">
    <citation type="submission" date="2017-02" db="EMBL/GenBank/DDBJ databases">
        <authorList>
            <person name="Varghese N."/>
            <person name="Submissions S."/>
        </authorList>
    </citation>
    <scope>NUCLEOTIDE SEQUENCE [LARGE SCALE GENOMIC DNA]</scope>
    <source>
        <strain evidence="3">UM2</strain>
    </source>
</reference>
<evidence type="ECO:0000313" key="2">
    <source>
        <dbReference type="EMBL" id="SKB76951.1"/>
    </source>
</evidence>
<feature type="domain" description="SnoaL-like" evidence="1">
    <location>
        <begin position="5"/>
        <end position="131"/>
    </location>
</feature>
<dbReference type="STRING" id="439228.SAMN06295920_10636"/>
<dbReference type="SUPFAM" id="SSF54427">
    <property type="entry name" value="NTF2-like"/>
    <property type="match status" value="1"/>
</dbReference>
<dbReference type="EMBL" id="FUYM01000006">
    <property type="protein sequence ID" value="SKB76951.1"/>
    <property type="molecule type" value="Genomic_DNA"/>
</dbReference>
<organism evidence="2 3">
    <name type="scientific">Rhizorhabdus histidinilytica</name>
    <dbReference type="NCBI Taxonomy" id="439228"/>
    <lineage>
        <taxon>Bacteria</taxon>
        <taxon>Pseudomonadati</taxon>
        <taxon>Pseudomonadota</taxon>
        <taxon>Alphaproteobacteria</taxon>
        <taxon>Sphingomonadales</taxon>
        <taxon>Sphingomonadaceae</taxon>
        <taxon>Rhizorhabdus</taxon>
    </lineage>
</organism>
<keyword evidence="3" id="KW-1185">Reference proteome</keyword>
<protein>
    <submittedName>
        <fullName evidence="2">SnoaL-like domain-containing protein</fullName>
    </submittedName>
</protein>